<dbReference type="OrthoDB" id="7054180at2"/>
<keyword evidence="1" id="KW-0812">Transmembrane</keyword>
<dbReference type="Proteomes" id="UP000000851">
    <property type="component" value="Chromosome"/>
</dbReference>
<organism evidence="3 4">
    <name type="scientific">Catenulispora acidiphila (strain DSM 44928 / JCM 14897 / NBRC 102108 / NRRL B-24433 / ID139908)</name>
    <dbReference type="NCBI Taxonomy" id="479433"/>
    <lineage>
        <taxon>Bacteria</taxon>
        <taxon>Bacillati</taxon>
        <taxon>Actinomycetota</taxon>
        <taxon>Actinomycetes</taxon>
        <taxon>Catenulisporales</taxon>
        <taxon>Catenulisporaceae</taxon>
        <taxon>Catenulispora</taxon>
    </lineage>
</organism>
<feature type="transmembrane region" description="Helical" evidence="1">
    <location>
        <begin position="38"/>
        <end position="66"/>
    </location>
</feature>
<keyword evidence="4" id="KW-1185">Reference proteome</keyword>
<protein>
    <submittedName>
        <fullName evidence="3">Phospholipid/glycerol acyltransferase</fullName>
    </submittedName>
</protein>
<reference evidence="3 4" key="1">
    <citation type="journal article" date="2009" name="Stand. Genomic Sci.">
        <title>Complete genome sequence of Catenulispora acidiphila type strain (ID 139908).</title>
        <authorList>
            <person name="Copeland A."/>
            <person name="Lapidus A."/>
            <person name="Glavina Del Rio T."/>
            <person name="Nolan M."/>
            <person name="Lucas S."/>
            <person name="Chen F."/>
            <person name="Tice H."/>
            <person name="Cheng J.F."/>
            <person name="Bruce D."/>
            <person name="Goodwin L."/>
            <person name="Pitluck S."/>
            <person name="Mikhailova N."/>
            <person name="Pati A."/>
            <person name="Ivanova N."/>
            <person name="Mavromatis K."/>
            <person name="Chen A."/>
            <person name="Palaniappan K."/>
            <person name="Chain P."/>
            <person name="Land M."/>
            <person name="Hauser L."/>
            <person name="Chang Y.J."/>
            <person name="Jeffries C.D."/>
            <person name="Chertkov O."/>
            <person name="Brettin T."/>
            <person name="Detter J.C."/>
            <person name="Han C."/>
            <person name="Ali Z."/>
            <person name="Tindall B.J."/>
            <person name="Goker M."/>
            <person name="Bristow J."/>
            <person name="Eisen J.A."/>
            <person name="Markowitz V."/>
            <person name="Hugenholtz P."/>
            <person name="Kyrpides N.C."/>
            <person name="Klenk H.P."/>
        </authorList>
    </citation>
    <scope>NUCLEOTIDE SEQUENCE [LARGE SCALE GENOMIC DNA]</scope>
    <source>
        <strain evidence="4">DSM 44928 / JCM 14897 / NBRC 102108 / NRRL B-24433 / ID139908</strain>
    </source>
</reference>
<feature type="domain" description="Phospholipid/glycerol acyltransferase" evidence="2">
    <location>
        <begin position="159"/>
        <end position="277"/>
    </location>
</feature>
<proteinExistence type="predicted"/>
<accession>C7QHX1</accession>
<dbReference type="STRING" id="479433.Caci_4152"/>
<keyword evidence="3" id="KW-0808">Transferase</keyword>
<name>C7QHX1_CATAD</name>
<evidence type="ECO:0000259" key="2">
    <source>
        <dbReference type="Pfam" id="PF01553"/>
    </source>
</evidence>
<sequence length="384" mass="40927">MTEGARYEQAVVRAVTGSPVASPPPPRMRVVRAAGRRILGVLLLLTATVVVLIGGLCAALFTVLSAPWRPRLGRARRVVAIAAVYARTEIAGLAVAAWRWVHFLVNRDAARDRRERVQALTTALNALRSAADRFGGLDVVLTRSSADEGGEQDADSLKLPAGPLIVCGRHGGIGGAFLLAHILLADYGRLPRVVLKQTLSWDPLIDALLSRIPHAFINPQPDDRGATAARIGDLAEGMDPTDALLIFPEGGNFTPSRRIHAIRRLRRRGLAHAAAHAEKLQNVLPPHPDGLFAAIEAAPESDVVFVAHTGLEHLQSAAHVVRSLPLREPVEITWWSVPAAKVPTETAARVGWLEENWSRIDRWVAASGGAGLLGGEAAGAEGGG</sequence>
<keyword evidence="1" id="KW-1133">Transmembrane helix</keyword>
<dbReference type="eggNOG" id="COG0204">
    <property type="taxonomic scope" value="Bacteria"/>
</dbReference>
<dbReference type="KEGG" id="cai:Caci_4152"/>
<dbReference type="AlphaFoldDB" id="C7QHX1"/>
<evidence type="ECO:0000313" key="4">
    <source>
        <dbReference type="Proteomes" id="UP000000851"/>
    </source>
</evidence>
<dbReference type="GO" id="GO:0016746">
    <property type="term" value="F:acyltransferase activity"/>
    <property type="evidence" value="ECO:0007669"/>
    <property type="project" value="UniProtKB-KW"/>
</dbReference>
<dbReference type="InParanoid" id="C7QHX1"/>
<dbReference type="HOGENOM" id="CLU_070808_0_0_11"/>
<dbReference type="InterPro" id="IPR002123">
    <property type="entry name" value="Plipid/glycerol_acylTrfase"/>
</dbReference>
<evidence type="ECO:0000313" key="3">
    <source>
        <dbReference type="EMBL" id="ACU73016.1"/>
    </source>
</evidence>
<keyword evidence="1" id="KW-0472">Membrane</keyword>
<evidence type="ECO:0000256" key="1">
    <source>
        <dbReference type="SAM" id="Phobius"/>
    </source>
</evidence>
<dbReference type="Pfam" id="PF01553">
    <property type="entry name" value="Acyltransferase"/>
    <property type="match status" value="1"/>
</dbReference>
<keyword evidence="3" id="KW-0012">Acyltransferase</keyword>
<dbReference type="EMBL" id="CP001700">
    <property type="protein sequence ID" value="ACU73016.1"/>
    <property type="molecule type" value="Genomic_DNA"/>
</dbReference>
<dbReference type="SUPFAM" id="SSF69593">
    <property type="entry name" value="Glycerol-3-phosphate (1)-acyltransferase"/>
    <property type="match status" value="1"/>
</dbReference>
<dbReference type="RefSeq" id="WP_015792745.1">
    <property type="nucleotide sequence ID" value="NC_013131.1"/>
</dbReference>
<gene>
    <name evidence="3" type="ordered locus">Caci_4152</name>
</gene>